<keyword evidence="2" id="KW-0175">Coiled coil</keyword>
<dbReference type="EC" id="2.7.7.49" evidence="1"/>
<dbReference type="InterPro" id="IPR036397">
    <property type="entry name" value="RNaseH_sf"/>
</dbReference>
<dbReference type="GO" id="GO:0003676">
    <property type="term" value="F:nucleic acid binding"/>
    <property type="evidence" value="ECO:0007669"/>
    <property type="project" value="InterPro"/>
</dbReference>
<keyword evidence="5" id="KW-1185">Reference proteome</keyword>
<dbReference type="Pfam" id="PF17921">
    <property type="entry name" value="Integrase_H2C2"/>
    <property type="match status" value="1"/>
</dbReference>
<dbReference type="InterPro" id="IPR012337">
    <property type="entry name" value="RNaseH-like_sf"/>
</dbReference>
<dbReference type="SUPFAM" id="SSF53098">
    <property type="entry name" value="Ribonuclease H-like"/>
    <property type="match status" value="1"/>
</dbReference>
<dbReference type="STRING" id="456900.A0A151I8M7"/>
<evidence type="ECO:0000313" key="5">
    <source>
        <dbReference type="Proteomes" id="UP000078542"/>
    </source>
</evidence>
<protein>
    <recommendedName>
        <fullName evidence="1">RNA-directed DNA polymerase</fullName>
        <ecNumber evidence="1">2.7.7.49</ecNumber>
    </recommendedName>
</protein>
<dbReference type="Gene3D" id="1.10.340.70">
    <property type="match status" value="1"/>
</dbReference>
<dbReference type="EMBL" id="KQ978340">
    <property type="protein sequence ID" value="KYM95013.1"/>
    <property type="molecule type" value="Genomic_DNA"/>
</dbReference>
<dbReference type="GO" id="GO:0003964">
    <property type="term" value="F:RNA-directed DNA polymerase activity"/>
    <property type="evidence" value="ECO:0007669"/>
    <property type="project" value="UniProtKB-EC"/>
</dbReference>
<organism evidence="4 5">
    <name type="scientific">Cyphomyrmex costatus</name>
    <dbReference type="NCBI Taxonomy" id="456900"/>
    <lineage>
        <taxon>Eukaryota</taxon>
        <taxon>Metazoa</taxon>
        <taxon>Ecdysozoa</taxon>
        <taxon>Arthropoda</taxon>
        <taxon>Hexapoda</taxon>
        <taxon>Insecta</taxon>
        <taxon>Pterygota</taxon>
        <taxon>Neoptera</taxon>
        <taxon>Endopterygota</taxon>
        <taxon>Hymenoptera</taxon>
        <taxon>Apocrita</taxon>
        <taxon>Aculeata</taxon>
        <taxon>Formicoidea</taxon>
        <taxon>Formicidae</taxon>
        <taxon>Myrmicinae</taxon>
        <taxon>Cyphomyrmex</taxon>
    </lineage>
</organism>
<dbReference type="GO" id="GO:0015074">
    <property type="term" value="P:DNA integration"/>
    <property type="evidence" value="ECO:0007669"/>
    <property type="project" value="InterPro"/>
</dbReference>
<dbReference type="Proteomes" id="UP000078542">
    <property type="component" value="Unassembled WGS sequence"/>
</dbReference>
<evidence type="ECO:0000256" key="1">
    <source>
        <dbReference type="ARBA" id="ARBA00012493"/>
    </source>
</evidence>
<reference evidence="4 5" key="1">
    <citation type="submission" date="2016-03" db="EMBL/GenBank/DDBJ databases">
        <title>Cyphomyrmex costatus WGS genome.</title>
        <authorList>
            <person name="Nygaard S."/>
            <person name="Hu H."/>
            <person name="Boomsma J."/>
            <person name="Zhang G."/>
        </authorList>
    </citation>
    <scope>NUCLEOTIDE SEQUENCE [LARGE SCALE GENOMIC DNA]</scope>
    <source>
        <strain evidence="4">MS0001</strain>
        <tissue evidence="4">Whole body</tissue>
    </source>
</reference>
<sequence length="255" mass="29719">MLQLLHESHFGIIKTKARANQVIYWPGMSKDIEEMISKCTICERYSNANTKEPLISHEIPKVPFEKVASDILQFREENYLVLQDYYSKWLEIIKLKNKTGLEVIGKLKTVFATHGIPSILICDNQPYNSHEFKEFSKKWLFKIVTSSPNYPRSNGLAERAVQTAKKILEKSKQENIEMEAALLEYRNMPISGLDVPPAQIMFNRRVKTKVPVHVKLLQPAVPQNVHKKMKNKFVQKIIMTYMRKSVMTFEKVKMY</sequence>
<feature type="coiled-coil region" evidence="2">
    <location>
        <begin position="161"/>
        <end position="188"/>
    </location>
</feature>
<gene>
    <name evidence="4" type="ORF">ALC62_14356</name>
</gene>
<dbReference type="AlphaFoldDB" id="A0A151I8M7"/>
<proteinExistence type="predicted"/>
<dbReference type="InterPro" id="IPR050951">
    <property type="entry name" value="Retrovirus_Pol_polyprotein"/>
</dbReference>
<evidence type="ECO:0000256" key="2">
    <source>
        <dbReference type="SAM" id="Coils"/>
    </source>
</evidence>
<dbReference type="PANTHER" id="PTHR37984:SF7">
    <property type="entry name" value="INTEGRASE CATALYTIC DOMAIN-CONTAINING PROTEIN"/>
    <property type="match status" value="1"/>
</dbReference>
<name>A0A151I8M7_9HYME</name>
<dbReference type="Gene3D" id="3.30.420.10">
    <property type="entry name" value="Ribonuclease H-like superfamily/Ribonuclease H"/>
    <property type="match status" value="1"/>
</dbReference>
<accession>A0A151I8M7</accession>
<evidence type="ECO:0000259" key="3">
    <source>
        <dbReference type="PROSITE" id="PS50994"/>
    </source>
</evidence>
<dbReference type="PROSITE" id="PS50994">
    <property type="entry name" value="INTEGRASE"/>
    <property type="match status" value="1"/>
</dbReference>
<evidence type="ECO:0000313" key="4">
    <source>
        <dbReference type="EMBL" id="KYM95013.1"/>
    </source>
</evidence>
<dbReference type="FunFam" id="3.30.420.10:FF:000063">
    <property type="entry name" value="Retrovirus-related Pol polyprotein from transposon 297-like Protein"/>
    <property type="match status" value="1"/>
</dbReference>
<dbReference type="InterPro" id="IPR041588">
    <property type="entry name" value="Integrase_H2C2"/>
</dbReference>
<feature type="domain" description="Integrase catalytic" evidence="3">
    <location>
        <begin position="59"/>
        <end position="219"/>
    </location>
</feature>
<dbReference type="InterPro" id="IPR001584">
    <property type="entry name" value="Integrase_cat-core"/>
</dbReference>
<dbReference type="PANTHER" id="PTHR37984">
    <property type="entry name" value="PROTEIN CBG26694"/>
    <property type="match status" value="1"/>
</dbReference>